<comment type="function">
    <text evidence="2">Antitoxin component of a type II toxin-antitoxin (TA) system.</text>
</comment>
<reference evidence="3 4" key="1">
    <citation type="journal article" date="2022" name="J. Am. Chem. Soc.">
        <title>Biosynthesis of Guanitoxin Enables Global Environmental Detection in Freshwater Cyanobacteria.</title>
        <authorList>
            <person name="Lima S.T."/>
            <person name="Fallon T.R."/>
            <person name="Cordoza J.L."/>
            <person name="Chekan J.R."/>
            <person name="Delbaje E."/>
            <person name="Hopiavuori A.R."/>
            <person name="Alvarenga D.O."/>
            <person name="Wood S.M."/>
            <person name="Luhavaya H."/>
            <person name="Baumgartner J.T."/>
            <person name="Dorr F.A."/>
            <person name="Etchegaray A."/>
            <person name="Pinto E."/>
            <person name="McKinnie S.M.K."/>
            <person name="Fiore M.F."/>
            <person name="Moore B.S."/>
        </authorList>
    </citation>
    <scope>NUCLEOTIDE SEQUENCE [LARGE SCALE GENOMIC DNA]</scope>
    <source>
        <strain evidence="3 4">ITEP-024</strain>
    </source>
</reference>
<comment type="similarity">
    <text evidence="1 2">Belongs to the phD/YefM antitoxin family.</text>
</comment>
<dbReference type="EMBL" id="CP080598">
    <property type="protein sequence ID" value="QYX30240.1"/>
    <property type="molecule type" value="Genomic_DNA"/>
</dbReference>
<sequence length="84" mass="9311">MDAITTQQASQDLDNLIDRVIADVEPTIICNNKGNKAILISLEEFSSWQETLYLLSNPVNAKHLLASIQSAKAGDIIERDLIEE</sequence>
<keyword evidence="4" id="KW-1185">Reference proteome</keyword>
<dbReference type="InterPro" id="IPR006442">
    <property type="entry name" value="Antitoxin_Phd/YefM"/>
</dbReference>
<dbReference type="Proteomes" id="UP000826540">
    <property type="component" value="Chromosome"/>
</dbReference>
<dbReference type="Pfam" id="PF02604">
    <property type="entry name" value="PhdYeFM_antitox"/>
    <property type="match status" value="1"/>
</dbReference>
<proteinExistence type="inferred from homology"/>
<organism evidence="3 4">
    <name type="scientific">Sphaerospermopsis torques-reginae ITEP-024</name>
    <dbReference type="NCBI Taxonomy" id="984208"/>
    <lineage>
        <taxon>Bacteria</taxon>
        <taxon>Bacillati</taxon>
        <taxon>Cyanobacteriota</taxon>
        <taxon>Cyanophyceae</taxon>
        <taxon>Nostocales</taxon>
        <taxon>Aphanizomenonaceae</taxon>
        <taxon>Sphaerospermopsis</taxon>
        <taxon>Sphaerospermopsis torques-reginae</taxon>
    </lineage>
</organism>
<name>A0ABX8WUZ0_9CYAN</name>
<dbReference type="InterPro" id="IPR051405">
    <property type="entry name" value="phD/YefM_antitoxin"/>
</dbReference>
<dbReference type="NCBIfam" id="TIGR01552">
    <property type="entry name" value="phd_fam"/>
    <property type="match status" value="1"/>
</dbReference>
<protein>
    <recommendedName>
        <fullName evidence="2">Antitoxin</fullName>
    </recommendedName>
</protein>
<dbReference type="PANTHER" id="PTHR33713">
    <property type="entry name" value="ANTITOXIN YAFN-RELATED"/>
    <property type="match status" value="1"/>
</dbReference>
<gene>
    <name evidence="3" type="ORF">K2F26_14995</name>
</gene>
<dbReference type="Gene3D" id="6.10.250.330">
    <property type="match status" value="1"/>
</dbReference>
<dbReference type="SUPFAM" id="SSF143120">
    <property type="entry name" value="YefM-like"/>
    <property type="match status" value="1"/>
</dbReference>
<evidence type="ECO:0000313" key="3">
    <source>
        <dbReference type="EMBL" id="QYX30240.1"/>
    </source>
</evidence>
<accession>A0ABX8WUZ0</accession>
<dbReference type="RefSeq" id="WP_220608467.1">
    <property type="nucleotide sequence ID" value="NZ_CP080598.1"/>
</dbReference>
<dbReference type="InterPro" id="IPR036165">
    <property type="entry name" value="YefM-like_sf"/>
</dbReference>
<dbReference type="PANTHER" id="PTHR33713:SF6">
    <property type="entry name" value="ANTITOXIN YEFM"/>
    <property type="match status" value="1"/>
</dbReference>
<evidence type="ECO:0000256" key="2">
    <source>
        <dbReference type="RuleBase" id="RU362080"/>
    </source>
</evidence>
<evidence type="ECO:0000313" key="4">
    <source>
        <dbReference type="Proteomes" id="UP000826540"/>
    </source>
</evidence>
<evidence type="ECO:0000256" key="1">
    <source>
        <dbReference type="ARBA" id="ARBA00009981"/>
    </source>
</evidence>
<dbReference type="Gene3D" id="3.40.1620.10">
    <property type="entry name" value="YefM-like domain"/>
    <property type="match status" value="1"/>
</dbReference>